<gene>
    <name evidence="9" type="ORF">J4557_34870</name>
</gene>
<proteinExistence type="predicted"/>
<dbReference type="EMBL" id="JAGEOK010000027">
    <property type="protein sequence ID" value="MBO2442722.1"/>
    <property type="molecule type" value="Genomic_DNA"/>
</dbReference>
<feature type="domain" description="Cytochrome b/b6 N-terminal region profile" evidence="8">
    <location>
        <begin position="18"/>
        <end position="244"/>
    </location>
</feature>
<reference evidence="9 10" key="1">
    <citation type="submission" date="2021-03" db="EMBL/GenBank/DDBJ databases">
        <authorList>
            <person name="Kanchanasin P."/>
            <person name="Saeng-In P."/>
            <person name="Phongsopitanun W."/>
            <person name="Yuki M."/>
            <person name="Kudo T."/>
            <person name="Ohkuma M."/>
            <person name="Tanasupawat S."/>
        </authorList>
    </citation>
    <scope>NUCLEOTIDE SEQUENCE [LARGE SCALE GENOMIC DNA]</scope>
    <source>
        <strain evidence="9 10">L46</strain>
    </source>
</reference>
<dbReference type="PANTHER" id="PTHR19271:SF16">
    <property type="entry name" value="CYTOCHROME B"/>
    <property type="match status" value="1"/>
</dbReference>
<dbReference type="Gene3D" id="1.20.810.10">
    <property type="entry name" value="Cytochrome Bc1 Complex, Chain C"/>
    <property type="match status" value="1"/>
</dbReference>
<dbReference type="Pfam" id="PF13631">
    <property type="entry name" value="Cytochrom_B_N_2"/>
    <property type="match status" value="1"/>
</dbReference>
<dbReference type="InterPro" id="IPR036150">
    <property type="entry name" value="Cyt_b/b6_C_sf"/>
</dbReference>
<dbReference type="InterPro" id="IPR027387">
    <property type="entry name" value="Cytb/b6-like_sf"/>
</dbReference>
<evidence type="ECO:0000313" key="10">
    <source>
        <dbReference type="Proteomes" id="UP000666915"/>
    </source>
</evidence>
<organism evidence="9 10">
    <name type="scientific">Actinomadura nitritigenes</name>
    <dbReference type="NCBI Taxonomy" id="134602"/>
    <lineage>
        <taxon>Bacteria</taxon>
        <taxon>Bacillati</taxon>
        <taxon>Actinomycetota</taxon>
        <taxon>Actinomycetes</taxon>
        <taxon>Streptosporangiales</taxon>
        <taxon>Thermomonosporaceae</taxon>
        <taxon>Actinomadura</taxon>
    </lineage>
</organism>
<comment type="caution">
    <text evidence="9">The sequence shown here is derived from an EMBL/GenBank/DDBJ whole genome shotgun (WGS) entry which is preliminary data.</text>
</comment>
<feature type="transmembrane region" description="Helical" evidence="7">
    <location>
        <begin position="267"/>
        <end position="286"/>
    </location>
</feature>
<evidence type="ECO:0000256" key="1">
    <source>
        <dbReference type="ARBA" id="ARBA00001971"/>
    </source>
</evidence>
<dbReference type="SUPFAM" id="SSF81342">
    <property type="entry name" value="Transmembrane di-heme cytochromes"/>
    <property type="match status" value="1"/>
</dbReference>
<keyword evidence="10" id="KW-1185">Reference proteome</keyword>
<feature type="transmembrane region" description="Helical" evidence="7">
    <location>
        <begin position="376"/>
        <end position="393"/>
    </location>
</feature>
<comment type="catalytic activity">
    <reaction evidence="4">
        <text>a quinol + 2 Fe(III)-[cytochrome c](out) = a quinone + 2 Fe(II)-[cytochrome c](out) + 2 H(+)(out)</text>
        <dbReference type="Rhea" id="RHEA:11484"/>
        <dbReference type="Rhea" id="RHEA-COMP:10350"/>
        <dbReference type="Rhea" id="RHEA-COMP:14399"/>
        <dbReference type="ChEBI" id="CHEBI:15378"/>
        <dbReference type="ChEBI" id="CHEBI:24646"/>
        <dbReference type="ChEBI" id="CHEBI:29033"/>
        <dbReference type="ChEBI" id="CHEBI:29034"/>
        <dbReference type="ChEBI" id="CHEBI:132124"/>
        <dbReference type="EC" id="7.1.1.8"/>
    </reaction>
</comment>
<dbReference type="PROSITE" id="PS51002">
    <property type="entry name" value="CYTB_NTER"/>
    <property type="match status" value="1"/>
</dbReference>
<name>A0ABS3R923_9ACTN</name>
<sequence>MRLPRPARLLAGRAARAALDGLDERYRLFGRVRRESSRVTPSHHSFFWGRLAAVSFAVLLLSGIVLSLFFVPDKADVVYHGPYGNLRGAHVSRAYKSVLDITFSVRGGLLLRQVHHWAALLFLMSMTLHMARTFFTGAFRKPRETTWLTGAVMLIVALVEGYTGYAMLDDLLSGQSVRIFSGVLLSIPLFGTWLHWMVFGGEYEGDLWLPRFFFGHVFVLPAVLGTLIAVHLGLVWYQRLTHMPGPGAREHTIVGFRAVRHFGGRTLAYAACAVGVMTIMGGILQIEPVWLWGPYSPAEVSTFVQPDWYLGYVIGALKLFPAWTIHLGPYTVPAPFWPAAVMPLGMLFLLAVYPYAERVTTKDHGLRNLLQRPRDAPVRTALGVFAVTFYLVLMVCGADDFLASMFEVPFEWIVWGGRVGVFVVPLTAAVIAYRVCAGLRRRDADALEHGVPTGLLEERPDGTFTELRVPPGGVDEEGRPIPLAYGGVPVTRRVPPGPERRTGGNSASGTQGGHDRG</sequence>
<feature type="transmembrane region" description="Helical" evidence="7">
    <location>
        <begin position="147"/>
        <end position="167"/>
    </location>
</feature>
<accession>A0ABS3R923</accession>
<protein>
    <recommendedName>
        <fullName evidence="3">Cytochrome bc1 complex cytochrome b subunit</fullName>
        <ecNumber evidence="2">7.1.1.8</ecNumber>
    </recommendedName>
    <alternativeName>
        <fullName evidence="5">Cytochrome bc1 reductase complex subunit QcrB</fullName>
    </alternativeName>
</protein>
<evidence type="ECO:0000256" key="6">
    <source>
        <dbReference type="SAM" id="MobiDB-lite"/>
    </source>
</evidence>
<dbReference type="RefSeq" id="WP_208271035.1">
    <property type="nucleotide sequence ID" value="NZ_BAAAGM010000054.1"/>
</dbReference>
<comment type="cofactor">
    <cofactor evidence="1">
        <name>heme</name>
        <dbReference type="ChEBI" id="CHEBI:30413"/>
    </cofactor>
</comment>
<dbReference type="EC" id="7.1.1.8" evidence="2"/>
<dbReference type="PANTHER" id="PTHR19271">
    <property type="entry name" value="CYTOCHROME B"/>
    <property type="match status" value="1"/>
</dbReference>
<evidence type="ECO:0000313" key="9">
    <source>
        <dbReference type="EMBL" id="MBO2442722.1"/>
    </source>
</evidence>
<dbReference type="SUPFAM" id="SSF81648">
    <property type="entry name" value="a domain/subunit of cytochrome bc1 complex (Ubiquinol-cytochrome c reductase)"/>
    <property type="match status" value="1"/>
</dbReference>
<keyword evidence="7" id="KW-1133">Transmembrane helix</keyword>
<dbReference type="InterPro" id="IPR005797">
    <property type="entry name" value="Cyt_b/b6_N"/>
</dbReference>
<keyword evidence="7" id="KW-0472">Membrane</keyword>
<feature type="transmembrane region" description="Helical" evidence="7">
    <location>
        <begin position="114"/>
        <end position="135"/>
    </location>
</feature>
<keyword evidence="7" id="KW-0812">Transmembrane</keyword>
<evidence type="ECO:0000256" key="2">
    <source>
        <dbReference type="ARBA" id="ARBA00012951"/>
    </source>
</evidence>
<feature type="transmembrane region" description="Helical" evidence="7">
    <location>
        <begin position="413"/>
        <end position="433"/>
    </location>
</feature>
<feature type="transmembrane region" description="Helical" evidence="7">
    <location>
        <begin position="336"/>
        <end position="356"/>
    </location>
</feature>
<feature type="transmembrane region" description="Helical" evidence="7">
    <location>
        <begin position="179"/>
        <end position="198"/>
    </location>
</feature>
<feature type="region of interest" description="Disordered" evidence="6">
    <location>
        <begin position="461"/>
        <end position="517"/>
    </location>
</feature>
<dbReference type="InterPro" id="IPR016174">
    <property type="entry name" value="Di-haem_cyt_TM"/>
</dbReference>
<evidence type="ECO:0000256" key="4">
    <source>
        <dbReference type="ARBA" id="ARBA00029351"/>
    </source>
</evidence>
<evidence type="ECO:0000256" key="7">
    <source>
        <dbReference type="SAM" id="Phobius"/>
    </source>
</evidence>
<evidence type="ECO:0000259" key="8">
    <source>
        <dbReference type="PROSITE" id="PS51002"/>
    </source>
</evidence>
<evidence type="ECO:0000256" key="5">
    <source>
        <dbReference type="ARBA" id="ARBA00029568"/>
    </source>
</evidence>
<dbReference type="Proteomes" id="UP000666915">
    <property type="component" value="Unassembled WGS sequence"/>
</dbReference>
<feature type="transmembrane region" description="Helical" evidence="7">
    <location>
        <begin position="47"/>
        <end position="71"/>
    </location>
</feature>
<feature type="transmembrane region" description="Helical" evidence="7">
    <location>
        <begin position="218"/>
        <end position="237"/>
    </location>
</feature>
<evidence type="ECO:0000256" key="3">
    <source>
        <dbReference type="ARBA" id="ARBA00016116"/>
    </source>
</evidence>